<evidence type="ECO:0000256" key="4">
    <source>
        <dbReference type="ARBA" id="ARBA00023163"/>
    </source>
</evidence>
<feature type="domain" description="HTH lysR-type" evidence="5">
    <location>
        <begin position="1"/>
        <end position="58"/>
    </location>
</feature>
<gene>
    <name evidence="6" type="ORF">SAMN05192564_10311</name>
</gene>
<evidence type="ECO:0000256" key="1">
    <source>
        <dbReference type="ARBA" id="ARBA00009437"/>
    </source>
</evidence>
<dbReference type="InterPro" id="IPR005119">
    <property type="entry name" value="LysR_subst-bd"/>
</dbReference>
<dbReference type="PRINTS" id="PR00039">
    <property type="entry name" value="HTHLYSR"/>
</dbReference>
<dbReference type="Gene3D" id="1.10.10.10">
    <property type="entry name" value="Winged helix-like DNA-binding domain superfamily/Winged helix DNA-binding domain"/>
    <property type="match status" value="1"/>
</dbReference>
<dbReference type="EMBL" id="FNRQ01000003">
    <property type="protein sequence ID" value="SEA77477.1"/>
    <property type="molecule type" value="Genomic_DNA"/>
</dbReference>
<dbReference type="PANTHER" id="PTHR30118:SF6">
    <property type="entry name" value="HTH-TYPE TRANSCRIPTIONAL REGULATOR LEUO"/>
    <property type="match status" value="1"/>
</dbReference>
<dbReference type="InterPro" id="IPR036388">
    <property type="entry name" value="WH-like_DNA-bd_sf"/>
</dbReference>
<evidence type="ECO:0000313" key="7">
    <source>
        <dbReference type="Proteomes" id="UP000198638"/>
    </source>
</evidence>
<dbReference type="SUPFAM" id="SSF53850">
    <property type="entry name" value="Periplasmic binding protein-like II"/>
    <property type="match status" value="1"/>
</dbReference>
<sequence>MDLNLLKVFDVLMSEGNVTRAAAKLNITQPAVSNALSRLRDALEDPVFEKTSSGIRPTPKALELWESLRGPLNAIRSVLEPPGFEPLDSAATFTLMCSDYVADKVLPVLLRLLEQQAPGITLNCMPNTIVNLPPALERGEIDFAISVYVDESQKPTPLETRVLWAVEYGCLMRRGHPLTQGTMTLERFLGAAHLDVSLAGKTQPSYDDFLSTQGLARNLKLSINHYLLAPRILSTTDLIGVLPVDIAQGVSYRDALCVLPVPLPAPQRQVKLLWHKRSAQDPAHHWLKQKIIELFGTSGTTSETE</sequence>
<protein>
    <submittedName>
        <fullName evidence="6">DNA-binding transcriptional regulator, LysR family</fullName>
    </submittedName>
</protein>
<dbReference type="InterPro" id="IPR037402">
    <property type="entry name" value="YidZ_PBP2"/>
</dbReference>
<keyword evidence="4" id="KW-0804">Transcription</keyword>
<accession>A0A1H4DY16</accession>
<dbReference type="PANTHER" id="PTHR30118">
    <property type="entry name" value="HTH-TYPE TRANSCRIPTIONAL REGULATOR LEUO-RELATED"/>
    <property type="match status" value="1"/>
</dbReference>
<dbReference type="Pfam" id="PF00126">
    <property type="entry name" value="HTH_1"/>
    <property type="match status" value="1"/>
</dbReference>
<keyword evidence="3 6" id="KW-0238">DNA-binding</keyword>
<evidence type="ECO:0000256" key="3">
    <source>
        <dbReference type="ARBA" id="ARBA00023125"/>
    </source>
</evidence>
<keyword evidence="7" id="KW-1185">Reference proteome</keyword>
<dbReference type="GO" id="GO:0003677">
    <property type="term" value="F:DNA binding"/>
    <property type="evidence" value="ECO:0007669"/>
    <property type="project" value="UniProtKB-KW"/>
</dbReference>
<reference evidence="7" key="1">
    <citation type="submission" date="2016-10" db="EMBL/GenBank/DDBJ databases">
        <authorList>
            <person name="Varghese N."/>
            <person name="Submissions S."/>
        </authorList>
    </citation>
    <scope>NUCLEOTIDE SEQUENCE [LARGE SCALE GENOMIC DNA]</scope>
    <source>
        <strain evidence="7">LMG 24000</strain>
    </source>
</reference>
<dbReference type="SUPFAM" id="SSF46785">
    <property type="entry name" value="Winged helix' DNA-binding domain"/>
    <property type="match status" value="1"/>
</dbReference>
<dbReference type="InterPro" id="IPR036390">
    <property type="entry name" value="WH_DNA-bd_sf"/>
</dbReference>
<proteinExistence type="inferred from homology"/>
<dbReference type="Pfam" id="PF03466">
    <property type="entry name" value="LysR_substrate"/>
    <property type="match status" value="1"/>
</dbReference>
<evidence type="ECO:0000313" key="6">
    <source>
        <dbReference type="EMBL" id="SEA77477.1"/>
    </source>
</evidence>
<evidence type="ECO:0000259" key="5">
    <source>
        <dbReference type="PROSITE" id="PS50931"/>
    </source>
</evidence>
<evidence type="ECO:0000256" key="2">
    <source>
        <dbReference type="ARBA" id="ARBA00023015"/>
    </source>
</evidence>
<dbReference type="PROSITE" id="PS50931">
    <property type="entry name" value="HTH_LYSR"/>
    <property type="match status" value="1"/>
</dbReference>
<keyword evidence="2" id="KW-0805">Transcription regulation</keyword>
<name>A0A1H4DY16_9BURK</name>
<dbReference type="InterPro" id="IPR050389">
    <property type="entry name" value="LysR-type_TF"/>
</dbReference>
<dbReference type="RefSeq" id="WP_176954134.1">
    <property type="nucleotide sequence ID" value="NZ_FNRQ01000003.1"/>
</dbReference>
<dbReference type="InterPro" id="IPR000847">
    <property type="entry name" value="LysR_HTH_N"/>
</dbReference>
<organism evidence="6 7">
    <name type="scientific">Paraburkholderia sartisoli</name>
    <dbReference type="NCBI Taxonomy" id="83784"/>
    <lineage>
        <taxon>Bacteria</taxon>
        <taxon>Pseudomonadati</taxon>
        <taxon>Pseudomonadota</taxon>
        <taxon>Betaproteobacteria</taxon>
        <taxon>Burkholderiales</taxon>
        <taxon>Burkholderiaceae</taxon>
        <taxon>Paraburkholderia</taxon>
    </lineage>
</organism>
<dbReference type="AlphaFoldDB" id="A0A1H4DY16"/>
<dbReference type="STRING" id="83784.SAMN05192564_10311"/>
<comment type="similarity">
    <text evidence="1">Belongs to the LysR transcriptional regulatory family.</text>
</comment>
<dbReference type="Proteomes" id="UP000198638">
    <property type="component" value="Unassembled WGS sequence"/>
</dbReference>
<dbReference type="CDD" id="cd08417">
    <property type="entry name" value="PBP2_Nitroaromatics_like"/>
    <property type="match status" value="1"/>
</dbReference>
<dbReference type="Gene3D" id="3.40.190.10">
    <property type="entry name" value="Periplasmic binding protein-like II"/>
    <property type="match status" value="2"/>
</dbReference>
<dbReference type="GO" id="GO:0003700">
    <property type="term" value="F:DNA-binding transcription factor activity"/>
    <property type="evidence" value="ECO:0007669"/>
    <property type="project" value="InterPro"/>
</dbReference>